<evidence type="ECO:0000256" key="3">
    <source>
        <dbReference type="ARBA" id="ARBA00022553"/>
    </source>
</evidence>
<dbReference type="STRING" id="453.Lfee_0468"/>
<dbReference type="Gene3D" id="1.20.1270.170">
    <property type="match status" value="1"/>
</dbReference>
<evidence type="ECO:0000313" key="13">
    <source>
        <dbReference type="EMBL" id="KTD03112.1"/>
    </source>
</evidence>
<evidence type="ECO:0000256" key="6">
    <source>
        <dbReference type="ARBA" id="ARBA00022741"/>
    </source>
</evidence>
<feature type="active site" description="Proton acceptor" evidence="11">
    <location>
        <position position="234"/>
    </location>
</feature>
<dbReference type="PANTHER" id="PTHR39573:SF1">
    <property type="entry name" value="STRESS RESPONSE KINASE A"/>
    <property type="match status" value="1"/>
</dbReference>
<keyword evidence="7 11" id="KW-0418">Kinase</keyword>
<dbReference type="InterPro" id="IPR002575">
    <property type="entry name" value="Aminoglycoside_PTrfase"/>
</dbReference>
<gene>
    <name evidence="13" type="primary">yihE</name>
    <name evidence="11" type="synonym">srkA</name>
    <name evidence="13" type="ORF">Lfee_0468</name>
    <name evidence="14" type="ORF">NCTC12022_02082</name>
</gene>
<keyword evidence="3 11" id="KW-0597">Phosphoprotein</keyword>
<keyword evidence="2 11" id="KW-0723">Serine/threonine-protein kinase</keyword>
<name>A0A0W0U5B9_9GAMM</name>
<dbReference type="GO" id="GO:0005737">
    <property type="term" value="C:cytoplasm"/>
    <property type="evidence" value="ECO:0007669"/>
    <property type="project" value="UniProtKB-SubCell"/>
</dbReference>
<dbReference type="Gene3D" id="3.30.200.70">
    <property type="match status" value="1"/>
</dbReference>
<evidence type="ECO:0000256" key="7">
    <source>
        <dbReference type="ARBA" id="ARBA00022777"/>
    </source>
</evidence>
<keyword evidence="5 11" id="KW-0479">Metal-binding</keyword>
<keyword evidence="10 11" id="KW-0346">Stress response</keyword>
<evidence type="ECO:0000256" key="4">
    <source>
        <dbReference type="ARBA" id="ARBA00022679"/>
    </source>
</evidence>
<reference evidence="13 15" key="1">
    <citation type="submission" date="2015-11" db="EMBL/GenBank/DDBJ databases">
        <title>Genomic analysis of 38 Legionella species identifies large and diverse effector repertoires.</title>
        <authorList>
            <person name="Burstein D."/>
            <person name="Amaro F."/>
            <person name="Zusman T."/>
            <person name="Lifshitz Z."/>
            <person name="Cohen O."/>
            <person name="Gilbert J.A."/>
            <person name="Pupko T."/>
            <person name="Shuman H.A."/>
            <person name="Segal G."/>
        </authorList>
    </citation>
    <scope>NUCLEOTIDE SEQUENCE [LARGE SCALE GENOMIC DNA]</scope>
    <source>
        <strain evidence="13 15">WO-44C</strain>
    </source>
</reference>
<organism evidence="13 15">
    <name type="scientific">Legionella feeleii</name>
    <dbReference type="NCBI Taxonomy" id="453"/>
    <lineage>
        <taxon>Bacteria</taxon>
        <taxon>Pseudomonadati</taxon>
        <taxon>Pseudomonadota</taxon>
        <taxon>Gammaproteobacteria</taxon>
        <taxon>Legionellales</taxon>
        <taxon>Legionellaceae</taxon>
        <taxon>Legionella</taxon>
    </lineage>
</organism>
<keyword evidence="4 11" id="KW-0808">Transferase</keyword>
<dbReference type="Proteomes" id="UP000251942">
    <property type="component" value="Unassembled WGS sequence"/>
</dbReference>
<comment type="similarity">
    <text evidence="11">Belongs to the SrkA/RdoA protein kinase family.</text>
</comment>
<feature type="domain" description="Aminoglycoside phosphotransferase" evidence="12">
    <location>
        <begin position="66"/>
        <end position="295"/>
    </location>
</feature>
<dbReference type="EMBL" id="UASS01000018">
    <property type="protein sequence ID" value="SPX61342.1"/>
    <property type="molecule type" value="Genomic_DNA"/>
</dbReference>
<dbReference type="InterPro" id="IPR032882">
    <property type="entry name" value="SrkA/RdoA"/>
</dbReference>
<accession>A0A0W0U5B9</accession>
<dbReference type="InterPro" id="IPR011009">
    <property type="entry name" value="Kinase-like_dom_sf"/>
</dbReference>
<evidence type="ECO:0000313" key="14">
    <source>
        <dbReference type="EMBL" id="SPX61342.1"/>
    </source>
</evidence>
<evidence type="ECO:0000256" key="1">
    <source>
        <dbReference type="ARBA" id="ARBA00022490"/>
    </source>
</evidence>
<dbReference type="Gene3D" id="1.10.510.10">
    <property type="entry name" value="Transferase(Phosphotransferase) domain 1"/>
    <property type="match status" value="1"/>
</dbReference>
<evidence type="ECO:0000256" key="5">
    <source>
        <dbReference type="ARBA" id="ARBA00022723"/>
    </source>
</evidence>
<dbReference type="EMBL" id="LNYB01000016">
    <property type="protein sequence ID" value="KTD03112.1"/>
    <property type="molecule type" value="Genomic_DNA"/>
</dbReference>
<dbReference type="HAMAP" id="MF_01497">
    <property type="entry name" value="SrkA_kinase"/>
    <property type="match status" value="1"/>
</dbReference>
<sequence>MRFLLFYNINLRLLQTIGIMHSPTYPQDPHLNHENQTPYERLDPNVILDAIETLGFICTGSLLALNSYENRVYQIGIEDAEPLIAKFYRPHRWSSAAILEEHQFALELAEHEIPIVAPLIINNHTLHHYDDFKFALFPKRGGRALELDNSEQLEWMGRFLGRLHRVGACQRFRHRIQLTLQSYGHDPYEFLIEQDFIPDYLKPNFCNTVETALQKINQIFKNIGQVDQIRLHGDCHAGNVLWSESGPHIVDFDDCLMGPAIQDIWMLLSGEPQQMDMQLTKILQGYCEFHDFNPRERHLIEVLRTLRMLHYPGWLAKRWADPAFPLSFPWFNTPVYWQNQIINLNEQIELLDQIEC</sequence>
<reference evidence="14 16" key="2">
    <citation type="submission" date="2018-06" db="EMBL/GenBank/DDBJ databases">
        <authorList>
            <consortium name="Pathogen Informatics"/>
            <person name="Doyle S."/>
        </authorList>
    </citation>
    <scope>NUCLEOTIDE SEQUENCE [LARGE SCALE GENOMIC DNA]</scope>
    <source>
        <strain evidence="14 16">NCTC12022</strain>
    </source>
</reference>
<keyword evidence="8 11" id="KW-0067">ATP-binding</keyword>
<keyword evidence="1 11" id="KW-0963">Cytoplasm</keyword>
<evidence type="ECO:0000256" key="2">
    <source>
        <dbReference type="ARBA" id="ARBA00022527"/>
    </source>
</evidence>
<comment type="subcellular location">
    <subcellularLocation>
        <location evidence="11">Cytoplasm</location>
    </subcellularLocation>
</comment>
<dbReference type="NCBIfam" id="NF008738">
    <property type="entry name" value="PRK11768.1"/>
    <property type="match status" value="1"/>
</dbReference>
<dbReference type="Proteomes" id="UP000054698">
    <property type="component" value="Unassembled WGS sequence"/>
</dbReference>
<evidence type="ECO:0000256" key="10">
    <source>
        <dbReference type="ARBA" id="ARBA00023016"/>
    </source>
</evidence>
<dbReference type="GO" id="GO:0004674">
    <property type="term" value="F:protein serine/threonine kinase activity"/>
    <property type="evidence" value="ECO:0007669"/>
    <property type="project" value="UniProtKB-UniRule"/>
</dbReference>
<dbReference type="Pfam" id="PF01636">
    <property type="entry name" value="APH"/>
    <property type="match status" value="1"/>
</dbReference>
<feature type="site" description="ATP" evidence="11">
    <location>
        <position position="67"/>
    </location>
</feature>
<comment type="catalytic activity">
    <reaction evidence="11">
        <text>L-seryl-[protein] + ATP = O-phospho-L-seryl-[protein] + ADP + H(+)</text>
        <dbReference type="Rhea" id="RHEA:17989"/>
        <dbReference type="Rhea" id="RHEA-COMP:9863"/>
        <dbReference type="Rhea" id="RHEA-COMP:11604"/>
        <dbReference type="ChEBI" id="CHEBI:15378"/>
        <dbReference type="ChEBI" id="CHEBI:29999"/>
        <dbReference type="ChEBI" id="CHEBI:30616"/>
        <dbReference type="ChEBI" id="CHEBI:83421"/>
        <dbReference type="ChEBI" id="CHEBI:456216"/>
        <dbReference type="EC" id="2.7.11.1"/>
    </reaction>
</comment>
<comment type="function">
    <text evidence="11">A protein kinase that phosphorylates Ser and Thr residues. Probably acts to suppress the effects of stress linked to accumulation of reactive oxygen species. Probably involved in the extracytoplasmic stress response.</text>
</comment>
<evidence type="ECO:0000256" key="11">
    <source>
        <dbReference type="HAMAP-Rule" id="MF_01497"/>
    </source>
</evidence>
<dbReference type="EC" id="2.7.11.1" evidence="11"/>
<comment type="catalytic activity">
    <reaction evidence="11">
        <text>L-threonyl-[protein] + ATP = O-phospho-L-threonyl-[protein] + ADP + H(+)</text>
        <dbReference type="Rhea" id="RHEA:46608"/>
        <dbReference type="Rhea" id="RHEA-COMP:11060"/>
        <dbReference type="Rhea" id="RHEA-COMP:11605"/>
        <dbReference type="ChEBI" id="CHEBI:15378"/>
        <dbReference type="ChEBI" id="CHEBI:30013"/>
        <dbReference type="ChEBI" id="CHEBI:30616"/>
        <dbReference type="ChEBI" id="CHEBI:61977"/>
        <dbReference type="ChEBI" id="CHEBI:456216"/>
        <dbReference type="EC" id="2.7.11.1"/>
    </reaction>
</comment>
<keyword evidence="15" id="KW-1185">Reference proteome</keyword>
<proteinExistence type="inferred from homology"/>
<feature type="active site" evidence="11">
    <location>
        <position position="251"/>
    </location>
</feature>
<dbReference type="AlphaFoldDB" id="A0A0W0U5B9"/>
<evidence type="ECO:0000259" key="12">
    <source>
        <dbReference type="Pfam" id="PF01636"/>
    </source>
</evidence>
<evidence type="ECO:0000313" key="16">
    <source>
        <dbReference type="Proteomes" id="UP000251942"/>
    </source>
</evidence>
<dbReference type="GO" id="GO:0005524">
    <property type="term" value="F:ATP binding"/>
    <property type="evidence" value="ECO:0007669"/>
    <property type="project" value="UniProtKB-UniRule"/>
</dbReference>
<feature type="binding site" evidence="11">
    <location>
        <position position="251"/>
    </location>
    <ligand>
        <name>Mg(2+)</name>
        <dbReference type="ChEBI" id="CHEBI:18420"/>
    </ligand>
</feature>
<keyword evidence="6 11" id="KW-0547">Nucleotide-binding</keyword>
<keyword evidence="9 11" id="KW-0460">Magnesium</keyword>
<evidence type="ECO:0000256" key="8">
    <source>
        <dbReference type="ARBA" id="ARBA00022840"/>
    </source>
</evidence>
<protein>
    <recommendedName>
        <fullName evidence="11">Stress response kinase A</fullName>
        <ecNumber evidence="11">2.7.11.1</ecNumber>
    </recommendedName>
    <alternativeName>
        <fullName evidence="11">Serine/threonine-protein kinase SrkA</fullName>
    </alternativeName>
</protein>
<dbReference type="PANTHER" id="PTHR39573">
    <property type="entry name" value="STRESS RESPONSE KINASE A"/>
    <property type="match status" value="1"/>
</dbReference>
<evidence type="ECO:0000313" key="15">
    <source>
        <dbReference type="Proteomes" id="UP000054698"/>
    </source>
</evidence>
<dbReference type="GO" id="GO:0000287">
    <property type="term" value="F:magnesium ion binding"/>
    <property type="evidence" value="ECO:0007669"/>
    <property type="project" value="UniProtKB-UniRule"/>
</dbReference>
<comment type="cofactor">
    <cofactor evidence="11">
        <name>Mg(2+)</name>
        <dbReference type="ChEBI" id="CHEBI:18420"/>
    </cofactor>
</comment>
<dbReference type="PATRIC" id="fig|453.4.peg.507"/>
<comment type="subunit">
    <text evidence="11">Monomer.</text>
</comment>
<feature type="binding site" evidence="11">
    <location>
        <position position="239"/>
    </location>
    <ligand>
        <name>Mg(2+)</name>
        <dbReference type="ChEBI" id="CHEBI:18420"/>
    </ligand>
</feature>
<dbReference type="SUPFAM" id="SSF56112">
    <property type="entry name" value="Protein kinase-like (PK-like)"/>
    <property type="match status" value="1"/>
</dbReference>
<evidence type="ECO:0000256" key="9">
    <source>
        <dbReference type="ARBA" id="ARBA00022842"/>
    </source>
</evidence>